<evidence type="ECO:0000256" key="1">
    <source>
        <dbReference type="SAM" id="Phobius"/>
    </source>
</evidence>
<sequence length="152" mass="16730">MSTYLKYHISLPLFSGIGVRERVAAPPTAAVDCLFGFVGGGVNLFVVAAIAVNSFLLLLLFSLVPKIPSLTSSSNLTQFSFLFTFLEPSAKSDVEAFRSTSFTPSLFLNKHICIQNPIVSLLSSSLLANWQHDFLIFRKVPTSRRKCYDFGS</sequence>
<accession>A0A0L0CJ99</accession>
<proteinExistence type="predicted"/>
<keyword evidence="3" id="KW-1185">Reference proteome</keyword>
<dbReference type="EMBL" id="JRES01000305">
    <property type="protein sequence ID" value="KNC32468.1"/>
    <property type="molecule type" value="Genomic_DNA"/>
</dbReference>
<evidence type="ECO:0000313" key="3">
    <source>
        <dbReference type="Proteomes" id="UP000037069"/>
    </source>
</evidence>
<gene>
    <name evidence="2" type="ORF">FF38_00475</name>
</gene>
<protein>
    <submittedName>
        <fullName evidence="2">Uncharacterized protein</fullName>
    </submittedName>
</protein>
<keyword evidence="1" id="KW-0812">Transmembrane</keyword>
<organism evidence="2 3">
    <name type="scientific">Lucilia cuprina</name>
    <name type="common">Green bottle fly</name>
    <name type="synonym">Australian sheep blowfly</name>
    <dbReference type="NCBI Taxonomy" id="7375"/>
    <lineage>
        <taxon>Eukaryota</taxon>
        <taxon>Metazoa</taxon>
        <taxon>Ecdysozoa</taxon>
        <taxon>Arthropoda</taxon>
        <taxon>Hexapoda</taxon>
        <taxon>Insecta</taxon>
        <taxon>Pterygota</taxon>
        <taxon>Neoptera</taxon>
        <taxon>Endopterygota</taxon>
        <taxon>Diptera</taxon>
        <taxon>Brachycera</taxon>
        <taxon>Muscomorpha</taxon>
        <taxon>Oestroidea</taxon>
        <taxon>Calliphoridae</taxon>
        <taxon>Luciliinae</taxon>
        <taxon>Lucilia</taxon>
    </lineage>
</organism>
<name>A0A0L0CJ99_LUCCU</name>
<dbReference type="Proteomes" id="UP000037069">
    <property type="component" value="Unassembled WGS sequence"/>
</dbReference>
<keyword evidence="1" id="KW-0472">Membrane</keyword>
<feature type="transmembrane region" description="Helical" evidence="1">
    <location>
        <begin position="44"/>
        <end position="64"/>
    </location>
</feature>
<dbReference type="AlphaFoldDB" id="A0A0L0CJ99"/>
<reference evidence="2 3" key="1">
    <citation type="journal article" date="2015" name="Nat. Commun.">
        <title>Lucilia cuprina genome unlocks parasitic fly biology to underpin future interventions.</title>
        <authorList>
            <person name="Anstead C.A."/>
            <person name="Korhonen P.K."/>
            <person name="Young N.D."/>
            <person name="Hall R.S."/>
            <person name="Jex A.R."/>
            <person name="Murali S.C."/>
            <person name="Hughes D.S."/>
            <person name="Lee S.F."/>
            <person name="Perry T."/>
            <person name="Stroehlein A.J."/>
            <person name="Ansell B.R."/>
            <person name="Breugelmans B."/>
            <person name="Hofmann A."/>
            <person name="Qu J."/>
            <person name="Dugan S."/>
            <person name="Lee S.L."/>
            <person name="Chao H."/>
            <person name="Dinh H."/>
            <person name="Han Y."/>
            <person name="Doddapaneni H.V."/>
            <person name="Worley K.C."/>
            <person name="Muzny D.M."/>
            <person name="Ioannidis P."/>
            <person name="Waterhouse R.M."/>
            <person name="Zdobnov E.M."/>
            <person name="James P.J."/>
            <person name="Bagnall N.H."/>
            <person name="Kotze A.C."/>
            <person name="Gibbs R.A."/>
            <person name="Richards S."/>
            <person name="Batterham P."/>
            <person name="Gasser R.B."/>
        </authorList>
    </citation>
    <scope>NUCLEOTIDE SEQUENCE [LARGE SCALE GENOMIC DNA]</scope>
    <source>
        <strain evidence="2 3">LS</strain>
        <tissue evidence="2">Full body</tissue>
    </source>
</reference>
<comment type="caution">
    <text evidence="2">The sequence shown here is derived from an EMBL/GenBank/DDBJ whole genome shotgun (WGS) entry which is preliminary data.</text>
</comment>
<evidence type="ECO:0000313" key="2">
    <source>
        <dbReference type="EMBL" id="KNC32468.1"/>
    </source>
</evidence>
<keyword evidence="1" id="KW-1133">Transmembrane helix</keyword>